<gene>
    <name evidence="3" type="ORF">B2G52_06650</name>
</gene>
<feature type="chain" id="PRO_5044009381" evidence="2">
    <location>
        <begin position="20"/>
        <end position="280"/>
    </location>
</feature>
<dbReference type="Proteomes" id="UP000191249">
    <property type="component" value="Chromosome"/>
</dbReference>
<evidence type="ECO:0000256" key="2">
    <source>
        <dbReference type="SAM" id="SignalP"/>
    </source>
</evidence>
<feature type="compositionally biased region" description="Basic and acidic residues" evidence="1">
    <location>
        <begin position="23"/>
        <end position="32"/>
    </location>
</feature>
<name>A0AAU8VFG4_NEILA</name>
<keyword evidence="2" id="KW-0732">Signal</keyword>
<reference evidence="3 4" key="1">
    <citation type="submission" date="2017-03" db="EMBL/GenBank/DDBJ databases">
        <title>N. lactamica Y92-1009 whole genome sequence.</title>
        <authorList>
            <person name="Pandey A.K."/>
            <person name="Read R.C."/>
        </authorList>
    </citation>
    <scope>NUCLEOTIDE SEQUENCE [LARGE SCALE GENOMIC DNA]</scope>
    <source>
        <strain evidence="3 4">Y92-1009</strain>
    </source>
</reference>
<evidence type="ECO:0000313" key="3">
    <source>
        <dbReference type="EMBL" id="ARB04607.1"/>
    </source>
</evidence>
<dbReference type="PROSITE" id="PS51257">
    <property type="entry name" value="PROKAR_LIPOPROTEIN"/>
    <property type="match status" value="1"/>
</dbReference>
<sequence length="280" mass="31260">MKNKTSSLLLWLTAIMLTACSPSKDDKTKEVDASAASSPASAASSSASQSDLQPAASAPDNVKQAESAPPSNCTGLQPATGIDDLMQQIAEHIDSDCLFALSHHELETRFGLPGDSDDIQRLLFPDILPEDPDYHQKIILAIEDLRYGKRTISRQAQDALMEQERRLREATLLLTQGSEETRGQGEEPKRTRYFEVSATPAYSSRHNNGFGGNFQHISQLPGYLKIHGEMLENQSLFRLSNRERNPDKPFLDIHFDENGKITRIVVYEKNIYFNPNTGRR</sequence>
<keyword evidence="3" id="KW-0436">Ligase</keyword>
<feature type="region of interest" description="Disordered" evidence="1">
    <location>
        <begin position="23"/>
        <end position="79"/>
    </location>
</feature>
<accession>A0AAU8VFG4</accession>
<dbReference type="GO" id="GO:0016874">
    <property type="term" value="F:ligase activity"/>
    <property type="evidence" value="ECO:0007669"/>
    <property type="project" value="UniProtKB-KW"/>
</dbReference>
<dbReference type="RefSeq" id="WP_003712245.1">
    <property type="nucleotide sequence ID" value="NZ_CP019894.1"/>
</dbReference>
<organism evidence="3 4">
    <name type="scientific">Neisseria lactamica</name>
    <dbReference type="NCBI Taxonomy" id="486"/>
    <lineage>
        <taxon>Bacteria</taxon>
        <taxon>Pseudomonadati</taxon>
        <taxon>Pseudomonadota</taxon>
        <taxon>Betaproteobacteria</taxon>
        <taxon>Neisseriales</taxon>
        <taxon>Neisseriaceae</taxon>
        <taxon>Neisseria</taxon>
    </lineage>
</organism>
<feature type="compositionally biased region" description="Low complexity" evidence="1">
    <location>
        <begin position="33"/>
        <end position="58"/>
    </location>
</feature>
<feature type="signal peptide" evidence="2">
    <location>
        <begin position="1"/>
        <end position="19"/>
    </location>
</feature>
<dbReference type="NCBIfam" id="NF046039">
    <property type="entry name" value="lipo_NMB0938"/>
    <property type="match status" value="1"/>
</dbReference>
<dbReference type="EMBL" id="CP019894">
    <property type="protein sequence ID" value="ARB04607.1"/>
    <property type="molecule type" value="Genomic_DNA"/>
</dbReference>
<evidence type="ECO:0000313" key="4">
    <source>
        <dbReference type="Proteomes" id="UP000191249"/>
    </source>
</evidence>
<evidence type="ECO:0000256" key="1">
    <source>
        <dbReference type="SAM" id="MobiDB-lite"/>
    </source>
</evidence>
<protein>
    <submittedName>
        <fullName evidence="3">D-alanine-poly(Phosphoribitol) ligase</fullName>
    </submittedName>
</protein>
<dbReference type="AlphaFoldDB" id="A0AAU8VFG4"/>
<proteinExistence type="predicted"/>